<dbReference type="InterPro" id="IPR008969">
    <property type="entry name" value="CarboxyPept-like_regulatory"/>
</dbReference>
<dbReference type="FunFam" id="2.60.40.1120:FF:000003">
    <property type="entry name" value="Outer membrane protein Omp121"/>
    <property type="match status" value="1"/>
</dbReference>
<keyword evidence="3 7" id="KW-1134">Transmembrane beta strand</keyword>
<dbReference type="NCBIfam" id="TIGR04057">
    <property type="entry name" value="SusC_RagA_signa"/>
    <property type="match status" value="1"/>
</dbReference>
<evidence type="ECO:0000259" key="8">
    <source>
        <dbReference type="Pfam" id="PF07715"/>
    </source>
</evidence>
<dbReference type="InterPro" id="IPR012910">
    <property type="entry name" value="Plug_dom"/>
</dbReference>
<dbReference type="PROSITE" id="PS52016">
    <property type="entry name" value="TONB_DEPENDENT_REC_3"/>
    <property type="match status" value="1"/>
</dbReference>
<dbReference type="InterPro" id="IPR023996">
    <property type="entry name" value="TonB-dep_OMP_SusC/RagA"/>
</dbReference>
<comment type="similarity">
    <text evidence="7">Belongs to the TonB-dependent receptor family.</text>
</comment>
<dbReference type="InterPro" id="IPR037066">
    <property type="entry name" value="Plug_dom_sf"/>
</dbReference>
<evidence type="ECO:0000313" key="10">
    <source>
        <dbReference type="Proteomes" id="UP000503278"/>
    </source>
</evidence>
<dbReference type="FunFam" id="2.170.130.10:FF:000003">
    <property type="entry name" value="SusC/RagA family TonB-linked outer membrane protein"/>
    <property type="match status" value="1"/>
</dbReference>
<keyword evidence="5 7" id="KW-0472">Membrane</keyword>
<keyword evidence="10" id="KW-1185">Reference proteome</keyword>
<dbReference type="AlphaFoldDB" id="A0A7L5E4I3"/>
<feature type="domain" description="TonB-dependent receptor plug" evidence="8">
    <location>
        <begin position="147"/>
        <end position="252"/>
    </location>
</feature>
<dbReference type="Proteomes" id="UP000503278">
    <property type="component" value="Chromosome"/>
</dbReference>
<dbReference type="Gene3D" id="2.60.40.1120">
    <property type="entry name" value="Carboxypeptidase-like, regulatory domain"/>
    <property type="match status" value="1"/>
</dbReference>
<evidence type="ECO:0000256" key="6">
    <source>
        <dbReference type="ARBA" id="ARBA00023237"/>
    </source>
</evidence>
<evidence type="ECO:0000256" key="4">
    <source>
        <dbReference type="ARBA" id="ARBA00022692"/>
    </source>
</evidence>
<protein>
    <submittedName>
        <fullName evidence="9">TonB-dependent receptor</fullName>
    </submittedName>
</protein>
<dbReference type="Gene3D" id="2.170.130.10">
    <property type="entry name" value="TonB-dependent receptor, plug domain"/>
    <property type="match status" value="1"/>
</dbReference>
<dbReference type="InterPro" id="IPR036942">
    <property type="entry name" value="Beta-barrel_TonB_sf"/>
</dbReference>
<dbReference type="SUPFAM" id="SSF56935">
    <property type="entry name" value="Porins"/>
    <property type="match status" value="1"/>
</dbReference>
<evidence type="ECO:0000256" key="7">
    <source>
        <dbReference type="PROSITE-ProRule" id="PRU01360"/>
    </source>
</evidence>
<keyword evidence="4 7" id="KW-0812">Transmembrane</keyword>
<reference evidence="9 10" key="1">
    <citation type="submission" date="2020-04" db="EMBL/GenBank/DDBJ databases">
        <title>Genome sequencing of novel species.</title>
        <authorList>
            <person name="Heo J."/>
            <person name="Kim S.-J."/>
            <person name="Kim J.-S."/>
            <person name="Hong S.-B."/>
            <person name="Kwon S.-W."/>
        </authorList>
    </citation>
    <scope>NUCLEOTIDE SEQUENCE [LARGE SCALE GENOMIC DNA]</scope>
    <source>
        <strain evidence="9 10">F39-2</strain>
    </source>
</reference>
<evidence type="ECO:0000256" key="2">
    <source>
        <dbReference type="ARBA" id="ARBA00022448"/>
    </source>
</evidence>
<dbReference type="Pfam" id="PF07715">
    <property type="entry name" value="Plug"/>
    <property type="match status" value="1"/>
</dbReference>
<dbReference type="RefSeq" id="WP_169606740.1">
    <property type="nucleotide sequence ID" value="NZ_CP051682.1"/>
</dbReference>
<dbReference type="GO" id="GO:0009279">
    <property type="term" value="C:cell outer membrane"/>
    <property type="evidence" value="ECO:0007669"/>
    <property type="project" value="UniProtKB-SubCell"/>
</dbReference>
<dbReference type="Pfam" id="PF13715">
    <property type="entry name" value="CarbopepD_reg_2"/>
    <property type="match status" value="1"/>
</dbReference>
<gene>
    <name evidence="9" type="ORF">HH214_07530</name>
</gene>
<proteinExistence type="inferred from homology"/>
<keyword evidence="6 7" id="KW-0998">Cell outer membrane</keyword>
<dbReference type="SUPFAM" id="SSF49464">
    <property type="entry name" value="Carboxypeptidase regulatory domain-like"/>
    <property type="match status" value="1"/>
</dbReference>
<evidence type="ECO:0000256" key="1">
    <source>
        <dbReference type="ARBA" id="ARBA00004571"/>
    </source>
</evidence>
<dbReference type="InterPro" id="IPR039426">
    <property type="entry name" value="TonB-dep_rcpt-like"/>
</dbReference>
<dbReference type="NCBIfam" id="TIGR04056">
    <property type="entry name" value="OMP_RagA_SusC"/>
    <property type="match status" value="1"/>
</dbReference>
<dbReference type="Gene3D" id="2.40.170.20">
    <property type="entry name" value="TonB-dependent receptor, beta-barrel domain"/>
    <property type="match status" value="1"/>
</dbReference>
<dbReference type="InterPro" id="IPR023997">
    <property type="entry name" value="TonB-dep_OMP_SusC/RagA_CS"/>
</dbReference>
<sequence length="1074" mass="117413">MKRNLLKYRLGNRKIGLFLLITALFYIPLTSSAISLNVNVRIKPYTKNILNGYQDAIVKGKVTDASTGQTLPGVSVKIKGSKSGTVTDVDGNFTISAPDDGTLVFSFVGYDVAEAAVKGQNFLNITLRAKSNSLNEVVVVGYGTQKKTSTTAAVSTIPITEIAQKPIVNITNGLVGRAAGLIATQSGGEPGFDGSGLLIRGPATTGRTSPLTVVDGVPRDFSRLDPNSIETITVLKDAAAVAPYGVAGANGVILITTKSGKAGKPTLTYNGYYGIQNPTYVPRFVNSYEYALLRNEAAANDGTTKPYTQTDIDLFQNHQDPDGHADGHPLEDIIKRNRPIQYHNISMSGGTEDIKYFASVGFNRQDGMWSTTFLNKYNGSLGVTANATKTTTVNLRVNAYEEDQHFPSVGAGSIIDQAQRQNPTYPVQYSNGLPGGYIGRSLYSQIYNSGYTLNKNTAWLSQLSIDQKLPLKGLSLKGIVSYDIGPDPLGFSGNNNSTVRTWQTPMPFTNPISPNGVYAPGIVYNFPISISGVDKPRLSQTYNENKMMTFQGLLNYANTFGKSQITGTLVAEYRKVRWENFNASRINYNLSIDELNFGGPLPTDVTVSGSSGGQKQLGYVYRFTYAYNNRYLFETAGRYDGSYLFSPGNRFGFFPSFSAGWRISEESFMKGIKWVDNLKLRGSYGQSGNYPSGGQYQYLSQFGINNNSAVIGGNATQSISENLQGNPNITWERAKKSDIALEGTLFNGLIGFETDFFYEKRSNFLVTIGSVLPGEYGVGTGQVNGGVLNNRGVEFTLTSYKNFANGLRLDVRGTFTYAKSKILQVFENAATFNNPNRRITGRPLGEQFGLKALGYYTPDDFTNPNAQNPTLKTGVPVPNFGQVHVGDLKYADLSGPNGVPDGKVNSDDITDIGHPQTPQIQFGLEPRLSFKNFDLDLLFQGSARSNIQLYNYYVFPFLGSGSATEAVYFDHWTPNNVNATYPRISATPSSNNTQTSSWFMRNDSYIRLKSAELGYTIPRKLLGKSISSVRVFASGQNLFTVTPNMKEDIDPENSGNNQNYYQQRVISFGLNVTF</sequence>
<accession>A0A7L5E4I3</accession>
<evidence type="ECO:0000313" key="9">
    <source>
        <dbReference type="EMBL" id="QJD95733.1"/>
    </source>
</evidence>
<organism evidence="9 10">
    <name type="scientific">Mucilaginibacter robiniae</name>
    <dbReference type="NCBI Taxonomy" id="2728022"/>
    <lineage>
        <taxon>Bacteria</taxon>
        <taxon>Pseudomonadati</taxon>
        <taxon>Bacteroidota</taxon>
        <taxon>Sphingobacteriia</taxon>
        <taxon>Sphingobacteriales</taxon>
        <taxon>Sphingobacteriaceae</taxon>
        <taxon>Mucilaginibacter</taxon>
    </lineage>
</organism>
<keyword evidence="2 7" id="KW-0813">Transport</keyword>
<dbReference type="KEGG" id="mrob:HH214_07530"/>
<comment type="subcellular location">
    <subcellularLocation>
        <location evidence="1 7">Cell outer membrane</location>
        <topology evidence="1 7">Multi-pass membrane protein</topology>
    </subcellularLocation>
</comment>
<name>A0A7L5E4I3_9SPHI</name>
<evidence type="ECO:0000256" key="3">
    <source>
        <dbReference type="ARBA" id="ARBA00022452"/>
    </source>
</evidence>
<evidence type="ECO:0000256" key="5">
    <source>
        <dbReference type="ARBA" id="ARBA00023136"/>
    </source>
</evidence>
<keyword evidence="9" id="KW-0675">Receptor</keyword>
<dbReference type="EMBL" id="CP051682">
    <property type="protein sequence ID" value="QJD95733.1"/>
    <property type="molecule type" value="Genomic_DNA"/>
</dbReference>